<gene>
    <name evidence="1" type="ORF">EDB81DRAFT_440874</name>
</gene>
<organism evidence="1 2">
    <name type="scientific">Dactylonectria macrodidyma</name>
    <dbReference type="NCBI Taxonomy" id="307937"/>
    <lineage>
        <taxon>Eukaryota</taxon>
        <taxon>Fungi</taxon>
        <taxon>Dikarya</taxon>
        <taxon>Ascomycota</taxon>
        <taxon>Pezizomycotina</taxon>
        <taxon>Sordariomycetes</taxon>
        <taxon>Hypocreomycetidae</taxon>
        <taxon>Hypocreales</taxon>
        <taxon>Nectriaceae</taxon>
        <taxon>Dactylonectria</taxon>
    </lineage>
</organism>
<protein>
    <submittedName>
        <fullName evidence="1">Uncharacterized protein</fullName>
    </submittedName>
</protein>
<sequence length="218" mass="23914">MSNSTSNKSTCTSARCALQPLPFSAPASTSISASIRLSISTRHTHTPSDSTERSPVPPFICLGLVLVRSLPVDGRSLVHPPNSTRFIHLDSLLTPNPFPHPHALSSILTSLTFSYLVQQQCVTVYLTIPYPTLRQGQPTATTTTTTTAKTSNAALNLHSYQFFLRLLVGSNTHLRLPAHPTHTRPDAYLLLQYTSTAFLHTYMHPHTPTYLACLCAHK</sequence>
<comment type="caution">
    <text evidence="1">The sequence shown here is derived from an EMBL/GenBank/DDBJ whole genome shotgun (WGS) entry which is preliminary data.</text>
</comment>
<dbReference type="OrthoDB" id="10661133at2759"/>
<reference evidence="1" key="1">
    <citation type="journal article" date="2021" name="Nat. Commun.">
        <title>Genetic determinants of endophytism in the Arabidopsis root mycobiome.</title>
        <authorList>
            <person name="Mesny F."/>
            <person name="Miyauchi S."/>
            <person name="Thiergart T."/>
            <person name="Pickel B."/>
            <person name="Atanasova L."/>
            <person name="Karlsson M."/>
            <person name="Huettel B."/>
            <person name="Barry K.W."/>
            <person name="Haridas S."/>
            <person name="Chen C."/>
            <person name="Bauer D."/>
            <person name="Andreopoulos W."/>
            <person name="Pangilinan J."/>
            <person name="LaButti K."/>
            <person name="Riley R."/>
            <person name="Lipzen A."/>
            <person name="Clum A."/>
            <person name="Drula E."/>
            <person name="Henrissat B."/>
            <person name="Kohler A."/>
            <person name="Grigoriev I.V."/>
            <person name="Martin F.M."/>
            <person name="Hacquard S."/>
        </authorList>
    </citation>
    <scope>NUCLEOTIDE SEQUENCE</scope>
    <source>
        <strain evidence="1">MPI-CAGE-AT-0147</strain>
    </source>
</reference>
<evidence type="ECO:0000313" key="2">
    <source>
        <dbReference type="Proteomes" id="UP000738349"/>
    </source>
</evidence>
<dbReference type="Proteomes" id="UP000738349">
    <property type="component" value="Unassembled WGS sequence"/>
</dbReference>
<accession>A0A9P9F206</accession>
<proteinExistence type="predicted"/>
<dbReference type="EMBL" id="JAGMUV010000006">
    <property type="protein sequence ID" value="KAH7153003.1"/>
    <property type="molecule type" value="Genomic_DNA"/>
</dbReference>
<dbReference type="AlphaFoldDB" id="A0A9P9F206"/>
<keyword evidence="2" id="KW-1185">Reference proteome</keyword>
<evidence type="ECO:0000313" key="1">
    <source>
        <dbReference type="EMBL" id="KAH7153003.1"/>
    </source>
</evidence>
<name>A0A9P9F206_9HYPO</name>